<dbReference type="Gene3D" id="3.40.20.10">
    <property type="entry name" value="Severin"/>
    <property type="match status" value="1"/>
</dbReference>
<evidence type="ECO:0000313" key="4">
    <source>
        <dbReference type="EMBL" id="EAY23655.1"/>
    </source>
</evidence>
<dbReference type="Gene3D" id="3.40.50.410">
    <property type="entry name" value="von Willebrand factor, type A domain"/>
    <property type="match status" value="1"/>
</dbReference>
<dbReference type="SUPFAM" id="SSF53300">
    <property type="entry name" value="vWA-like"/>
    <property type="match status" value="1"/>
</dbReference>
<dbReference type="Gene3D" id="1.20.120.730">
    <property type="entry name" value="Sec23/Sec24 helical domain"/>
    <property type="match status" value="1"/>
</dbReference>
<dbReference type="STRING" id="5722.A2D7D8"/>
<dbReference type="AlphaFoldDB" id="A2D7D8"/>
<dbReference type="OMA" id="FFNQNEC"/>
<dbReference type="VEuPathDB" id="TrichDB:TVAGG3_0992810"/>
<dbReference type="PANTHER" id="PTHR13803:SF4">
    <property type="entry name" value="SECRETORY 24CD, ISOFORM C"/>
    <property type="match status" value="1"/>
</dbReference>
<accession>A2D7D8</accession>
<dbReference type="Pfam" id="PF08033">
    <property type="entry name" value="Sec23_BS"/>
    <property type="match status" value="1"/>
</dbReference>
<feature type="region of interest" description="Disordered" evidence="1">
    <location>
        <begin position="48"/>
        <end position="67"/>
    </location>
</feature>
<dbReference type="PANTHER" id="PTHR13803">
    <property type="entry name" value="SEC24-RELATED PROTEIN"/>
    <property type="match status" value="1"/>
</dbReference>
<sequence length="748" mass="84013">MKGIVNNSKSMQPNPAAGTIPGQGYQPAPDAQPQTGRRTKGYFYAQNTVTPTNNSNMVPTGQPMGNMPSGKREYVIPWLNEKMLNPTPPSTSYFRFSSQAFPRTKALFDTLKVPIGAVIRPADVSNQPVYDKRGATRICCLKCGCMLCPQVKFNNEHSKWICPACKTLNPIEGTIFEAPELTQQVYDVIVPPYTNSMRNSQPVFTFILDLSFQSISCGITEQFIYSLQSALSSMPQNARVNLMTISDKLTYFDFHNHEELIFPDLKEPIKSPPVQHTIGEVRSDFEAALQLILERIHNTQPPQGHCLGNAFDFAASFMMFTGGIIIAVYSGIPKYGPYILEDRSLNYTEESKVLRLPENDTAKFWRDIAFCFNRNGISLHVFTAGPHYADLATDAVATGLTSGSCFHYHNFTTESCLQLHNDLFRLLTKDYLWDAQVSIKIPPAAKVSRFHGNCVQRKTITQGATFCAMQPDDSVVVEFDYDDTALIDEFFVQIQLSFTGTDEISRIRVFSFSLPTATDNTQIRQTLDESVLMGMLIRRATTQVLSKSTNDCQLSARKVMQDLRGTNASVVSLPYLMHSLLCNELLMSKHPGGIDGRLSNVIKIRSIDIISLLLYLYPRFIAVNPDATTVILSLSKSSLQQCFIVVLHCVDKIYIWLSNYVSEEYLSNALGIQSYQELPQSVNDLPQNGTDLNNKLHELINESRNLSGCYLPIQIVSQIRQEDRILDPIFVDDIKGYGMDYSEYIYSF</sequence>
<dbReference type="eggNOG" id="KOG1985">
    <property type="taxonomic scope" value="Eukaryota"/>
</dbReference>
<dbReference type="InterPro" id="IPR029006">
    <property type="entry name" value="ADF-H/Gelsolin-like_dom_sf"/>
</dbReference>
<dbReference type="InterPro" id="IPR050550">
    <property type="entry name" value="SEC23_SEC24_subfamily"/>
</dbReference>
<evidence type="ECO:0000256" key="1">
    <source>
        <dbReference type="SAM" id="MobiDB-lite"/>
    </source>
</evidence>
<dbReference type="RefSeq" id="XP_001276903.1">
    <property type="nucleotide sequence ID" value="XM_001276902.1"/>
</dbReference>
<dbReference type="GO" id="GO:0000149">
    <property type="term" value="F:SNARE binding"/>
    <property type="evidence" value="ECO:0000318"/>
    <property type="project" value="GO_Central"/>
</dbReference>
<gene>
    <name evidence="4" type="ORF">TVAG_119920</name>
</gene>
<dbReference type="EMBL" id="DS113177">
    <property type="protein sequence ID" value="EAY23655.1"/>
    <property type="molecule type" value="Genomic_DNA"/>
</dbReference>
<dbReference type="InterPro" id="IPR012990">
    <property type="entry name" value="Beta-sandwich_Sec23_24"/>
</dbReference>
<dbReference type="InterPro" id="IPR036180">
    <property type="entry name" value="Gelsolin-like_dom_sf"/>
</dbReference>
<feature type="compositionally biased region" description="Polar residues" evidence="1">
    <location>
        <begin position="1"/>
        <end position="13"/>
    </location>
</feature>
<feature type="domain" description="Sec23/Sec24 beta-sandwich" evidence="3">
    <location>
        <begin position="433"/>
        <end position="516"/>
    </location>
</feature>
<evidence type="ECO:0000259" key="3">
    <source>
        <dbReference type="Pfam" id="PF08033"/>
    </source>
</evidence>
<dbReference type="VEuPathDB" id="TrichDB:TVAG_119920"/>
<dbReference type="Gene3D" id="2.60.40.1670">
    <property type="entry name" value="beta-sandwich domain of Sec23/24"/>
    <property type="match status" value="1"/>
</dbReference>
<dbReference type="InterPro" id="IPR006896">
    <property type="entry name" value="Sec23/24_trunk_dom"/>
</dbReference>
<feature type="compositionally biased region" description="Polar residues" evidence="1">
    <location>
        <begin position="48"/>
        <end position="59"/>
    </location>
</feature>
<dbReference type="SUPFAM" id="SSF82919">
    <property type="entry name" value="Zn-finger domain of Sec23/24"/>
    <property type="match status" value="1"/>
</dbReference>
<dbReference type="Gene3D" id="2.30.30.380">
    <property type="entry name" value="Zn-finger domain of Sec23/24"/>
    <property type="match status" value="1"/>
</dbReference>
<keyword evidence="5" id="KW-1185">Reference proteome</keyword>
<dbReference type="InterPro" id="IPR036465">
    <property type="entry name" value="vWFA_dom_sf"/>
</dbReference>
<dbReference type="SUPFAM" id="SSF82754">
    <property type="entry name" value="C-terminal, gelsolin-like domain of Sec23/24"/>
    <property type="match status" value="1"/>
</dbReference>
<reference evidence="4" key="1">
    <citation type="submission" date="2006-10" db="EMBL/GenBank/DDBJ databases">
        <authorList>
            <person name="Amadeo P."/>
            <person name="Zhao Q."/>
            <person name="Wortman J."/>
            <person name="Fraser-Liggett C."/>
            <person name="Carlton J."/>
        </authorList>
    </citation>
    <scope>NUCLEOTIDE SEQUENCE</scope>
    <source>
        <strain evidence="4">G3</strain>
    </source>
</reference>
<protein>
    <submittedName>
        <fullName evidence="4">Sec23/Sec24 trunk domain containing protein</fullName>
    </submittedName>
</protein>
<dbReference type="InterPro" id="IPR036174">
    <property type="entry name" value="Znf_Sec23_Sec24_sf"/>
</dbReference>
<dbReference type="GO" id="GO:0006886">
    <property type="term" value="P:intracellular protein transport"/>
    <property type="evidence" value="ECO:0007669"/>
    <property type="project" value="InterPro"/>
</dbReference>
<feature type="region of interest" description="Disordered" evidence="1">
    <location>
        <begin position="1"/>
        <end position="37"/>
    </location>
</feature>
<dbReference type="OrthoDB" id="49016at2759"/>
<evidence type="ECO:0000313" key="5">
    <source>
        <dbReference type="Proteomes" id="UP000001542"/>
    </source>
</evidence>
<dbReference type="GO" id="GO:0070971">
    <property type="term" value="C:endoplasmic reticulum exit site"/>
    <property type="evidence" value="ECO:0000318"/>
    <property type="project" value="GO_Central"/>
</dbReference>
<name>A2D7D8_TRIV3</name>
<feature type="domain" description="Sec23/Sec24 trunk" evidence="2">
    <location>
        <begin position="200"/>
        <end position="426"/>
    </location>
</feature>
<dbReference type="SUPFAM" id="SSF81995">
    <property type="entry name" value="beta-sandwich domain of Sec23/24"/>
    <property type="match status" value="1"/>
</dbReference>
<dbReference type="Proteomes" id="UP000001542">
    <property type="component" value="Unassembled WGS sequence"/>
</dbReference>
<reference evidence="4" key="2">
    <citation type="journal article" date="2007" name="Science">
        <title>Draft genome sequence of the sexually transmitted pathogen Trichomonas vaginalis.</title>
        <authorList>
            <person name="Carlton J.M."/>
            <person name="Hirt R.P."/>
            <person name="Silva J.C."/>
            <person name="Delcher A.L."/>
            <person name="Schatz M."/>
            <person name="Zhao Q."/>
            <person name="Wortman J.R."/>
            <person name="Bidwell S.L."/>
            <person name="Alsmark U.C.M."/>
            <person name="Besteiro S."/>
            <person name="Sicheritz-Ponten T."/>
            <person name="Noel C.J."/>
            <person name="Dacks J.B."/>
            <person name="Foster P.G."/>
            <person name="Simillion C."/>
            <person name="Van de Peer Y."/>
            <person name="Miranda-Saavedra D."/>
            <person name="Barton G.J."/>
            <person name="Westrop G.D."/>
            <person name="Mueller S."/>
            <person name="Dessi D."/>
            <person name="Fiori P.L."/>
            <person name="Ren Q."/>
            <person name="Paulsen I."/>
            <person name="Zhang H."/>
            <person name="Bastida-Corcuera F.D."/>
            <person name="Simoes-Barbosa A."/>
            <person name="Brown M.T."/>
            <person name="Hayes R.D."/>
            <person name="Mukherjee M."/>
            <person name="Okumura C.Y."/>
            <person name="Schneider R."/>
            <person name="Smith A.J."/>
            <person name="Vanacova S."/>
            <person name="Villalvazo M."/>
            <person name="Haas B.J."/>
            <person name="Pertea M."/>
            <person name="Feldblyum T.V."/>
            <person name="Utterback T.R."/>
            <person name="Shu C.L."/>
            <person name="Osoegawa K."/>
            <person name="de Jong P.J."/>
            <person name="Hrdy I."/>
            <person name="Horvathova L."/>
            <person name="Zubacova Z."/>
            <person name="Dolezal P."/>
            <person name="Malik S.B."/>
            <person name="Logsdon J.M. Jr."/>
            <person name="Henze K."/>
            <person name="Gupta A."/>
            <person name="Wang C.C."/>
            <person name="Dunne R.L."/>
            <person name="Upcroft J.A."/>
            <person name="Upcroft P."/>
            <person name="White O."/>
            <person name="Salzberg S.L."/>
            <person name="Tang P."/>
            <person name="Chiu C.-H."/>
            <person name="Lee Y.-S."/>
            <person name="Embley T.M."/>
            <person name="Coombs G.H."/>
            <person name="Mottram J.C."/>
            <person name="Tachezy J."/>
            <person name="Fraser-Liggett C.M."/>
            <person name="Johnson P.J."/>
        </authorList>
    </citation>
    <scope>NUCLEOTIDE SEQUENCE [LARGE SCALE GENOMIC DNA]</scope>
    <source>
        <strain evidence="4">G3</strain>
    </source>
</reference>
<evidence type="ECO:0000259" key="2">
    <source>
        <dbReference type="Pfam" id="PF04811"/>
    </source>
</evidence>
<proteinExistence type="predicted"/>
<dbReference type="InParanoid" id="A2D7D8"/>
<dbReference type="GO" id="GO:0008270">
    <property type="term" value="F:zinc ion binding"/>
    <property type="evidence" value="ECO:0000318"/>
    <property type="project" value="GO_Central"/>
</dbReference>
<dbReference type="KEGG" id="tva:4720763"/>
<dbReference type="GO" id="GO:0030127">
    <property type="term" value="C:COPII vesicle coat"/>
    <property type="evidence" value="ECO:0000318"/>
    <property type="project" value="GO_Central"/>
</dbReference>
<dbReference type="SMR" id="A2D7D8"/>
<dbReference type="GO" id="GO:0090110">
    <property type="term" value="P:COPII-coated vesicle cargo loading"/>
    <property type="evidence" value="ECO:0000318"/>
    <property type="project" value="GO_Central"/>
</dbReference>
<dbReference type="Pfam" id="PF04811">
    <property type="entry name" value="Sec23_trunk"/>
    <property type="match status" value="1"/>
</dbReference>
<dbReference type="FunCoup" id="A2D7D8">
    <property type="interactions" value="933"/>
</dbReference>
<organism evidence="4 5">
    <name type="scientific">Trichomonas vaginalis (strain ATCC PRA-98 / G3)</name>
    <dbReference type="NCBI Taxonomy" id="412133"/>
    <lineage>
        <taxon>Eukaryota</taxon>
        <taxon>Metamonada</taxon>
        <taxon>Parabasalia</taxon>
        <taxon>Trichomonadida</taxon>
        <taxon>Trichomonadidae</taxon>
        <taxon>Trichomonas</taxon>
    </lineage>
</organism>